<accession>A0ABU3GWX4</accession>
<dbReference type="Proteomes" id="UP001258315">
    <property type="component" value="Unassembled WGS sequence"/>
</dbReference>
<protein>
    <recommendedName>
        <fullName evidence="3">DUF3800 domain-containing protein</fullName>
    </recommendedName>
</protein>
<name>A0ABU3GWX4_9SPHI</name>
<proteinExistence type="predicted"/>
<reference evidence="2" key="1">
    <citation type="submission" date="2023-07" db="EMBL/GenBank/DDBJ databases">
        <title>Functional and genomic diversity of the sorghum phyllosphere microbiome.</title>
        <authorList>
            <person name="Shade A."/>
        </authorList>
    </citation>
    <scope>NUCLEOTIDE SEQUENCE [LARGE SCALE GENOMIC DNA]</scope>
    <source>
        <strain evidence="2">SORGH_AS_0422</strain>
    </source>
</reference>
<organism evidence="1 2">
    <name type="scientific">Mucilaginibacter terrae</name>
    <dbReference type="NCBI Taxonomy" id="1955052"/>
    <lineage>
        <taxon>Bacteria</taxon>
        <taxon>Pseudomonadati</taxon>
        <taxon>Bacteroidota</taxon>
        <taxon>Sphingobacteriia</taxon>
        <taxon>Sphingobacteriales</taxon>
        <taxon>Sphingobacteriaceae</taxon>
        <taxon>Mucilaginibacter</taxon>
    </lineage>
</organism>
<sequence>MKNIIAFADESGNNSFEFSTQGTHFIVASVILRKDKLEETELLIEDIRKRYFQTGEIKSSKVGDNHSRRLKILHELSNADFSIYAVVVNKKKLVGEGFKYKPSFYKFLNGLVYKELFKTFPELDLVVDEHGSNDFMRQFKVYVEKHHKPNLFSGSEFQFSGSATSVMIQLADFIAGTLGRCFDELRKVPEGEQFLNILQPKITSLNFFPYEPQHYLADAELNNNNFHESVAQAGVNSAMHFIENKKVVTQDDADQVNCVKLILLYFNTYGTKLYITTKQIIQHLQVGRVEPLSEHQFRTKVIGQIRDVGVLVVSSSSGVHKGYKLPASLNDLYRFVNHGNSVIMPMLHRIKVFREKIKLATLNEVDILENEDFLGLRDLLK</sequence>
<gene>
    <name evidence="1" type="ORF">QE417_003335</name>
</gene>
<comment type="caution">
    <text evidence="1">The sequence shown here is derived from an EMBL/GenBank/DDBJ whole genome shotgun (WGS) entry which is preliminary data.</text>
</comment>
<dbReference type="InterPro" id="IPR024524">
    <property type="entry name" value="DUF3800"/>
</dbReference>
<dbReference type="RefSeq" id="WP_311951599.1">
    <property type="nucleotide sequence ID" value="NZ_JAVLVU010000001.1"/>
</dbReference>
<keyword evidence="2" id="KW-1185">Reference proteome</keyword>
<dbReference type="EMBL" id="JAVLVU010000001">
    <property type="protein sequence ID" value="MDT3404263.1"/>
    <property type="molecule type" value="Genomic_DNA"/>
</dbReference>
<evidence type="ECO:0000313" key="2">
    <source>
        <dbReference type="Proteomes" id="UP001258315"/>
    </source>
</evidence>
<evidence type="ECO:0000313" key="1">
    <source>
        <dbReference type="EMBL" id="MDT3404263.1"/>
    </source>
</evidence>
<evidence type="ECO:0008006" key="3">
    <source>
        <dbReference type="Google" id="ProtNLM"/>
    </source>
</evidence>
<dbReference type="Pfam" id="PF12686">
    <property type="entry name" value="DUF3800"/>
    <property type="match status" value="1"/>
</dbReference>